<feature type="domain" description="DUF2415" evidence="2">
    <location>
        <begin position="316"/>
        <end position="355"/>
    </location>
</feature>
<comment type="caution">
    <text evidence="3">The sequence shown here is derived from an EMBL/GenBank/DDBJ whole genome shotgun (WGS) entry which is preliminary data.</text>
</comment>
<organism evidence="3 4">
    <name type="scientific">Botryosphaeria dothidea</name>
    <dbReference type="NCBI Taxonomy" id="55169"/>
    <lineage>
        <taxon>Eukaryota</taxon>
        <taxon>Fungi</taxon>
        <taxon>Dikarya</taxon>
        <taxon>Ascomycota</taxon>
        <taxon>Pezizomycotina</taxon>
        <taxon>Dothideomycetes</taxon>
        <taxon>Dothideomycetes incertae sedis</taxon>
        <taxon>Botryosphaeriales</taxon>
        <taxon>Botryosphaeriaceae</taxon>
        <taxon>Botryosphaeria</taxon>
    </lineage>
</organism>
<dbReference type="OrthoDB" id="418169at2759"/>
<feature type="compositionally biased region" description="Polar residues" evidence="1">
    <location>
        <begin position="482"/>
        <end position="511"/>
    </location>
</feature>
<feature type="region of interest" description="Disordered" evidence="1">
    <location>
        <begin position="481"/>
        <end position="519"/>
    </location>
</feature>
<evidence type="ECO:0000313" key="3">
    <source>
        <dbReference type="EMBL" id="KAF4303010.1"/>
    </source>
</evidence>
<dbReference type="Gene3D" id="2.130.10.10">
    <property type="entry name" value="YVTN repeat-like/Quinoprotein amine dehydrogenase"/>
    <property type="match status" value="1"/>
</dbReference>
<evidence type="ECO:0000259" key="2">
    <source>
        <dbReference type="Pfam" id="PF10313"/>
    </source>
</evidence>
<reference evidence="3" key="1">
    <citation type="submission" date="2020-04" db="EMBL/GenBank/DDBJ databases">
        <title>Genome Assembly and Annotation of Botryosphaeria dothidea sdau 11-99, a Latent Pathogen of Apple Fruit Ring Rot in China.</title>
        <authorList>
            <person name="Yu C."/>
            <person name="Diao Y."/>
            <person name="Lu Q."/>
            <person name="Zhao J."/>
            <person name="Cui S."/>
            <person name="Peng C."/>
            <person name="He B."/>
            <person name="Liu H."/>
        </authorList>
    </citation>
    <scope>NUCLEOTIDE SEQUENCE [LARGE SCALE GENOMIC DNA]</scope>
    <source>
        <strain evidence="3">Sdau11-99</strain>
    </source>
</reference>
<dbReference type="PANTHER" id="PTHR43991:SF9">
    <property type="entry name" value="DUF2415 DOMAIN-CONTAINING PROTEIN"/>
    <property type="match status" value="1"/>
</dbReference>
<dbReference type="PANTHER" id="PTHR43991">
    <property type="entry name" value="WD REPEAT PROTEIN (AFU_ORTHOLOGUE AFUA_8G05640)-RELATED"/>
    <property type="match status" value="1"/>
</dbReference>
<sequence>MAVDEYLFRETDSLVLPLKTLYPLSIPVAHYQLRHYISCEGQDVLYYASGTDVFALNTSTQKRTHIATLPFETRCTASGHGWLCCGGEDEGHFAAIKLDGAASVAADVDALLPLDLGTRPLGRPSAASTSPSVKLERIGEEIVNSISIHKLASEEESGEDEVVAVLTNNDKTVRIYCLTHGLEEAVLDLPFPMNHATISPDGNMMVAVGDYHQAFFFERARSRDRSHTAKTDSRAGAGHSDWTNICVAQLHVPPNSATTGYFTTAWSPSGKLCAVGSECGYISVFDTDLLTSSEFGEDAIVQVIRSTRPDTTHGPGAVRTMVFSPQPWDLLIWAEDQARVCIADLRAGLLARQVLALDPKEDSVIRIETPLVDIEEAGESSSSERNREIARLESELTQEQDLINRHRRALASAANDTSAALEVVGEFMSAVLQRRRHAGVVESDNDPHGLTAQERSILDALRTREHRDIVQRERERIASIPRSINYSTGESRQQRSELSTESFPSLAGNRSSEGRNVALPSLGSLRDFLRDRSERERESGSYVPPHPPHRQASVVLTIGSSANDDSNRSSSNTVARSIMNSSEAWRTIEAAMATSPEPTSSRPSGSTSNNTSAPRTMDPLYEMGRLRQLARARERVRNMQTASRGFDDYGVIGLQRRVGMAGRWNPAFGVRTAGLAMSEDGRKLYAGTEEGIFEFEIDVRGRKGWGAVQPR</sequence>
<gene>
    <name evidence="3" type="ORF">GTA08_BOTSDO08837</name>
</gene>
<evidence type="ECO:0000256" key="1">
    <source>
        <dbReference type="SAM" id="MobiDB-lite"/>
    </source>
</evidence>
<accession>A0A8H4MZ93</accession>
<dbReference type="InterPro" id="IPR019417">
    <property type="entry name" value="DUF2415"/>
</dbReference>
<feature type="region of interest" description="Disordered" evidence="1">
    <location>
        <begin position="532"/>
        <end position="551"/>
    </location>
</feature>
<feature type="region of interest" description="Disordered" evidence="1">
    <location>
        <begin position="592"/>
        <end position="617"/>
    </location>
</feature>
<dbReference type="InterPro" id="IPR036322">
    <property type="entry name" value="WD40_repeat_dom_sf"/>
</dbReference>
<dbReference type="Proteomes" id="UP000572817">
    <property type="component" value="Unassembled WGS sequence"/>
</dbReference>
<dbReference type="SUPFAM" id="SSF50978">
    <property type="entry name" value="WD40 repeat-like"/>
    <property type="match status" value="1"/>
</dbReference>
<proteinExistence type="predicted"/>
<dbReference type="EMBL" id="WWBZ02000062">
    <property type="protein sequence ID" value="KAF4303010.1"/>
    <property type="molecule type" value="Genomic_DNA"/>
</dbReference>
<evidence type="ECO:0000313" key="4">
    <source>
        <dbReference type="Proteomes" id="UP000572817"/>
    </source>
</evidence>
<name>A0A8H4MZ93_9PEZI</name>
<dbReference type="AlphaFoldDB" id="A0A8H4MZ93"/>
<feature type="compositionally biased region" description="Polar residues" evidence="1">
    <location>
        <begin position="596"/>
        <end position="614"/>
    </location>
</feature>
<protein>
    <submittedName>
        <fullName evidence="3">Wd domain containing protein</fullName>
    </submittedName>
</protein>
<dbReference type="InterPro" id="IPR015943">
    <property type="entry name" value="WD40/YVTN_repeat-like_dom_sf"/>
</dbReference>
<dbReference type="Pfam" id="PF10313">
    <property type="entry name" value="DUF2415"/>
    <property type="match status" value="1"/>
</dbReference>
<keyword evidence="4" id="KW-1185">Reference proteome</keyword>